<keyword evidence="3" id="KW-1185">Reference proteome</keyword>
<evidence type="ECO:0000313" key="3">
    <source>
        <dbReference type="Proteomes" id="UP000266188"/>
    </source>
</evidence>
<organism evidence="2 3">
    <name type="scientific">Aspergillus sclerotialis</name>
    <dbReference type="NCBI Taxonomy" id="2070753"/>
    <lineage>
        <taxon>Eukaryota</taxon>
        <taxon>Fungi</taxon>
        <taxon>Dikarya</taxon>
        <taxon>Ascomycota</taxon>
        <taxon>Pezizomycotina</taxon>
        <taxon>Eurotiomycetes</taxon>
        <taxon>Eurotiomycetidae</taxon>
        <taxon>Eurotiales</taxon>
        <taxon>Aspergillaceae</taxon>
        <taxon>Aspergillus</taxon>
        <taxon>Aspergillus subgen. Polypaecilum</taxon>
    </lineage>
</organism>
<dbReference type="AlphaFoldDB" id="A0A3A2Z331"/>
<comment type="caution">
    <text evidence="2">The sequence shown here is derived from an EMBL/GenBank/DDBJ whole genome shotgun (WGS) entry which is preliminary data.</text>
</comment>
<dbReference type="EMBL" id="MVGC01001491">
    <property type="protein sequence ID" value="RJE17160.1"/>
    <property type="molecule type" value="Genomic_DNA"/>
</dbReference>
<feature type="region of interest" description="Disordered" evidence="1">
    <location>
        <begin position="1"/>
        <end position="23"/>
    </location>
</feature>
<evidence type="ECO:0000256" key="1">
    <source>
        <dbReference type="SAM" id="MobiDB-lite"/>
    </source>
</evidence>
<name>A0A3A2Z331_9EURO</name>
<proteinExistence type="predicted"/>
<dbReference type="Proteomes" id="UP000266188">
    <property type="component" value="Unassembled WGS sequence"/>
</dbReference>
<reference evidence="3" key="1">
    <citation type="submission" date="2017-02" db="EMBL/GenBank/DDBJ databases">
        <authorList>
            <person name="Tafer H."/>
            <person name="Lopandic K."/>
        </authorList>
    </citation>
    <scope>NUCLEOTIDE SEQUENCE [LARGE SCALE GENOMIC DNA]</scope>
    <source>
        <strain evidence="3">CBS 366.77</strain>
    </source>
</reference>
<gene>
    <name evidence="2" type="ORF">PHISCL_10504</name>
</gene>
<evidence type="ECO:0000313" key="2">
    <source>
        <dbReference type="EMBL" id="RJE17160.1"/>
    </source>
</evidence>
<sequence>MLNEGSAIRGLGSSSASLPPAVRPEQPIQEIAKHLASCSFSCKDFIEAVRKRVVARLRLLPSLVVEAGR</sequence>
<accession>A0A3A2Z331</accession>
<protein>
    <submittedName>
        <fullName evidence="2">Uncharacterized protein</fullName>
    </submittedName>
</protein>